<dbReference type="InterPro" id="IPR001241">
    <property type="entry name" value="Topo_IIA"/>
</dbReference>
<keyword evidence="6 11" id="KW-0067">ATP-binding</keyword>
<accession>A0A5B9EIU7</accession>
<dbReference type="GO" id="GO:0046872">
    <property type="term" value="F:metal ion binding"/>
    <property type="evidence" value="ECO:0007669"/>
    <property type="project" value="UniProtKB-KW"/>
</dbReference>
<dbReference type="InterPro" id="IPR036890">
    <property type="entry name" value="HATPase_C_sf"/>
</dbReference>
<evidence type="ECO:0000313" key="14">
    <source>
        <dbReference type="EMBL" id="QEE30985.1"/>
    </source>
</evidence>
<dbReference type="GO" id="GO:0005694">
    <property type="term" value="C:chromosome"/>
    <property type="evidence" value="ECO:0007669"/>
    <property type="project" value="InterPro"/>
</dbReference>
<name>A0A5B9EIU7_9BACT</name>
<dbReference type="KEGG" id="talb:FTW19_25065"/>
<dbReference type="PRINTS" id="PR00418">
    <property type="entry name" value="TPI2FAMILY"/>
</dbReference>
<dbReference type="RefSeq" id="WP_147650279.1">
    <property type="nucleotide sequence ID" value="NZ_CP042806.1"/>
</dbReference>
<dbReference type="GO" id="GO:0003677">
    <property type="term" value="F:DNA binding"/>
    <property type="evidence" value="ECO:0007669"/>
    <property type="project" value="UniProtKB-KW"/>
</dbReference>
<feature type="site" description="Interaction with DNA" evidence="11">
    <location>
        <position position="471"/>
    </location>
</feature>
<sequence>MSTLNVLPEAMPDTQPSGSYTSENIKVLEGLEAVRLRPAMYIGSTSEQGLHHLVYEVVDNSVDEALAGYASKIDVVIHVDNSITVVDDGRGIPVDEKTLPNGERMPAVQVVLTKLHAGGKFDASTYKVSGGLHGVGVSCVNALSEEFDVEIWLNGQTYEQTYSKGDPTSKVRQTGVTKKRGTKVHFLPDRTIFTVTDYNYDTLANRLRQLAFLNKGIEITLTDERTTDPKSGEFKMATFKYNGGIAEFIKHLNKGKQVLHDKPFYMEAEKGTLVVEAALQYNDSYSETVFSFANNINTVDGGTHLSGFRTALTRTINAAGQSLGLFKDLKESLSGDDVREGLVAVISVKIPQPQFEGQTKGKLNSDISGQVQSFVNERLGAFFEQNPQVAKRIINKAIEAARAREAARKARDLTRRKGALDGGGLPGKLADCSEKQPDRCELYLVEGESAGGTAKQGRDRKFQAILPLKGKILNVEKARYDKMLGHEEIRAMITALGAGIGKDDFDAAKLRYGKIILMTDADVDGSHIRTLLLTFFFRHMTELIQRSHVYIAQPPLYKIKKGKFEQYIKDDREFVKVMVKRASDGMVIRYGENAAALEGRALTDFMGKLNDYIGFFDKANKRLRNEAVTAAFADLFAHEGKDPSKRADFETQDKIKQLRTKLIEIGKEAKFKGVSDPMLDEEHQTWSVSFTDSNGAERKLDWTLASTPEIRQLFGKHAQIKEQLQPPFMIEYVQKGAKADADDIVEEQQTEGVAEAAAAPGTAVQNKGTKRASKLPQDPVEKKSARDLFEFVIEQGRKEYDVQRYKGLGEMTAEQLWETTMDPDRRTLLEVKLEDIAGTEEIFTTLMGEDVESRRRFIEENALDVKNLDI</sequence>
<feature type="binding site" evidence="11">
    <location>
        <position position="522"/>
    </location>
    <ligand>
        <name>Mg(2+)</name>
        <dbReference type="ChEBI" id="CHEBI:18420"/>
        <label>2</label>
    </ligand>
</feature>
<dbReference type="InterPro" id="IPR002288">
    <property type="entry name" value="DNA_gyrase_B_C"/>
</dbReference>
<dbReference type="InterPro" id="IPR003594">
    <property type="entry name" value="HATPase_dom"/>
</dbReference>
<dbReference type="PRINTS" id="PR01159">
    <property type="entry name" value="DNAGYRASEB"/>
</dbReference>
<comment type="catalytic activity">
    <reaction evidence="1 11">
        <text>ATP-dependent breakage, passage and rejoining of double-stranded DNA.</text>
        <dbReference type="EC" id="5.6.2.2"/>
    </reaction>
</comment>
<dbReference type="InterPro" id="IPR034160">
    <property type="entry name" value="TOPRIM_GyrB"/>
</dbReference>
<evidence type="ECO:0000256" key="8">
    <source>
        <dbReference type="ARBA" id="ARBA00023029"/>
    </source>
</evidence>
<keyword evidence="7 11" id="KW-0460">Magnesium</keyword>
<evidence type="ECO:0000256" key="2">
    <source>
        <dbReference type="ARBA" id="ARBA00010708"/>
    </source>
</evidence>
<dbReference type="GO" id="GO:0006261">
    <property type="term" value="P:DNA-templated DNA replication"/>
    <property type="evidence" value="ECO:0007669"/>
    <property type="project" value="UniProtKB-UniRule"/>
</dbReference>
<dbReference type="InterPro" id="IPR006171">
    <property type="entry name" value="TOPRIM_dom"/>
</dbReference>
<organism evidence="14 15">
    <name type="scientific">Terriglobus albidus</name>
    <dbReference type="NCBI Taxonomy" id="1592106"/>
    <lineage>
        <taxon>Bacteria</taxon>
        <taxon>Pseudomonadati</taxon>
        <taxon>Acidobacteriota</taxon>
        <taxon>Terriglobia</taxon>
        <taxon>Terriglobales</taxon>
        <taxon>Acidobacteriaceae</taxon>
        <taxon>Terriglobus</taxon>
    </lineage>
</organism>
<dbReference type="NCBIfam" id="NF011501">
    <property type="entry name" value="PRK14939.1"/>
    <property type="match status" value="1"/>
</dbReference>
<evidence type="ECO:0000259" key="13">
    <source>
        <dbReference type="PROSITE" id="PS50880"/>
    </source>
</evidence>
<evidence type="ECO:0000256" key="4">
    <source>
        <dbReference type="ARBA" id="ARBA00022723"/>
    </source>
</evidence>
<dbReference type="InterPro" id="IPR013759">
    <property type="entry name" value="Topo_IIA_B_C"/>
</dbReference>
<dbReference type="GO" id="GO:0005524">
    <property type="term" value="F:ATP binding"/>
    <property type="evidence" value="ECO:0007669"/>
    <property type="project" value="UniProtKB-UniRule"/>
</dbReference>
<evidence type="ECO:0000256" key="9">
    <source>
        <dbReference type="ARBA" id="ARBA00023125"/>
    </source>
</evidence>
<feature type="region of interest" description="Disordered" evidence="12">
    <location>
        <begin position="1"/>
        <end position="21"/>
    </location>
</feature>
<keyword evidence="9" id="KW-0238">DNA-binding</keyword>
<dbReference type="SUPFAM" id="SSF55874">
    <property type="entry name" value="ATPase domain of HSP90 chaperone/DNA topoisomerase II/histidine kinase"/>
    <property type="match status" value="1"/>
</dbReference>
<reference evidence="14 15" key="1">
    <citation type="submission" date="2019-08" db="EMBL/GenBank/DDBJ databases">
        <title>Complete genome sequence of Terriglobus albidus strain ORNL.</title>
        <authorList>
            <person name="Podar M."/>
        </authorList>
    </citation>
    <scope>NUCLEOTIDE SEQUENCE [LARGE SCALE GENOMIC DNA]</scope>
    <source>
        <strain evidence="14 15">ORNL</strain>
    </source>
</reference>
<dbReference type="SUPFAM" id="SSF54211">
    <property type="entry name" value="Ribosomal protein S5 domain 2-like"/>
    <property type="match status" value="1"/>
</dbReference>
<dbReference type="InterPro" id="IPR020568">
    <property type="entry name" value="Ribosomal_Su5_D2-typ_SF"/>
</dbReference>
<dbReference type="Pfam" id="PF00986">
    <property type="entry name" value="DNA_gyraseB_C"/>
    <property type="match status" value="1"/>
</dbReference>
<dbReference type="GO" id="GO:0006265">
    <property type="term" value="P:DNA topological change"/>
    <property type="evidence" value="ECO:0007669"/>
    <property type="project" value="UniProtKB-UniRule"/>
</dbReference>
<dbReference type="CDD" id="cd00822">
    <property type="entry name" value="TopoII_Trans_DNA_gyrase"/>
    <property type="match status" value="1"/>
</dbReference>
<dbReference type="NCBIfam" id="TIGR01059">
    <property type="entry name" value="gyrB"/>
    <property type="match status" value="1"/>
</dbReference>
<dbReference type="OrthoDB" id="9802808at2"/>
<comment type="subcellular location">
    <subcellularLocation>
        <location evidence="11">Cytoplasm</location>
    </subcellularLocation>
</comment>
<comment type="subunit">
    <text evidence="11">Heterotetramer, composed of two GyrA and two GyrB chains. In the heterotetramer, GyrA contains the active site tyrosine that forms a transient covalent intermediate with DNA, while GyrB binds cofactors and catalyzes ATP hydrolysis.</text>
</comment>
<dbReference type="Pfam" id="PF00204">
    <property type="entry name" value="DNA_gyraseB"/>
    <property type="match status" value="1"/>
</dbReference>
<feature type="binding site" evidence="11">
    <location>
        <position position="520"/>
    </location>
    <ligand>
        <name>Mg(2+)</name>
        <dbReference type="ChEBI" id="CHEBI:18420"/>
        <label>1</label>
        <note>catalytic</note>
    </ligand>
</feature>
<dbReference type="InterPro" id="IPR014721">
    <property type="entry name" value="Ribsml_uS5_D2-typ_fold_subgr"/>
</dbReference>
<dbReference type="InterPro" id="IPR013506">
    <property type="entry name" value="Topo_IIA_bsu_dom2"/>
</dbReference>
<feature type="compositionally biased region" description="Low complexity" evidence="12">
    <location>
        <begin position="750"/>
        <end position="765"/>
    </location>
</feature>
<dbReference type="InterPro" id="IPR011557">
    <property type="entry name" value="GyrB"/>
</dbReference>
<keyword evidence="4 11" id="KW-0479">Metal-binding</keyword>
<dbReference type="SMART" id="SM00387">
    <property type="entry name" value="HATPase_c"/>
    <property type="match status" value="1"/>
</dbReference>
<evidence type="ECO:0000256" key="7">
    <source>
        <dbReference type="ARBA" id="ARBA00022842"/>
    </source>
</evidence>
<dbReference type="PANTHER" id="PTHR45866">
    <property type="entry name" value="DNA GYRASE/TOPOISOMERASE SUBUNIT B"/>
    <property type="match status" value="1"/>
</dbReference>
<dbReference type="AlphaFoldDB" id="A0A5B9EIU7"/>
<keyword evidence="10 11" id="KW-0413">Isomerase</keyword>
<gene>
    <name evidence="11 14" type="primary">gyrB</name>
    <name evidence="14" type="ORF">FTW19_25065</name>
</gene>
<dbReference type="FunFam" id="3.30.230.10:FF:000005">
    <property type="entry name" value="DNA gyrase subunit B"/>
    <property type="match status" value="1"/>
</dbReference>
<dbReference type="CDD" id="cd16928">
    <property type="entry name" value="HATPase_GyrB-like"/>
    <property type="match status" value="1"/>
</dbReference>
<dbReference type="PROSITE" id="PS50880">
    <property type="entry name" value="TOPRIM"/>
    <property type="match status" value="1"/>
</dbReference>
<dbReference type="EMBL" id="CP042806">
    <property type="protein sequence ID" value="QEE30985.1"/>
    <property type="molecule type" value="Genomic_DNA"/>
</dbReference>
<feature type="region of interest" description="Disordered" evidence="12">
    <location>
        <begin position="748"/>
        <end position="781"/>
    </location>
</feature>
<evidence type="ECO:0000256" key="1">
    <source>
        <dbReference type="ARBA" id="ARBA00000185"/>
    </source>
</evidence>
<keyword evidence="3 11" id="KW-0963">Cytoplasm</keyword>
<evidence type="ECO:0000256" key="6">
    <source>
        <dbReference type="ARBA" id="ARBA00022840"/>
    </source>
</evidence>
<dbReference type="SMART" id="SM00433">
    <property type="entry name" value="TOP2c"/>
    <property type="match status" value="1"/>
</dbReference>
<comment type="miscellaneous">
    <text evidence="11">Few gyrases are as efficient as E.coli at forming negative supercoils. Not all organisms have 2 type II topoisomerases; in organisms with a single type II topoisomerase this enzyme also has to decatenate newly replicated chromosomes.</text>
</comment>
<dbReference type="NCBIfam" id="NF004189">
    <property type="entry name" value="PRK05644.1"/>
    <property type="match status" value="1"/>
</dbReference>
<dbReference type="Gene3D" id="3.30.230.10">
    <property type="match status" value="1"/>
</dbReference>
<dbReference type="GO" id="GO:0003918">
    <property type="term" value="F:DNA topoisomerase type II (double strand cut, ATP-hydrolyzing) activity"/>
    <property type="evidence" value="ECO:0007669"/>
    <property type="project" value="UniProtKB-UniRule"/>
</dbReference>
<dbReference type="CDD" id="cd03366">
    <property type="entry name" value="TOPRIM_TopoIIA_GyrB"/>
    <property type="match status" value="1"/>
</dbReference>
<dbReference type="InterPro" id="IPR000565">
    <property type="entry name" value="Topo_IIA_B"/>
</dbReference>
<dbReference type="InterPro" id="IPR049353">
    <property type="entry name" value="GyrB_hook"/>
</dbReference>
<dbReference type="GO" id="GO:0005737">
    <property type="term" value="C:cytoplasm"/>
    <property type="evidence" value="ECO:0007669"/>
    <property type="project" value="UniProtKB-SubCell"/>
</dbReference>
<keyword evidence="5 11" id="KW-0547">Nucleotide-binding</keyword>
<dbReference type="Pfam" id="PF01751">
    <property type="entry name" value="Toprim"/>
    <property type="match status" value="1"/>
</dbReference>
<dbReference type="Pfam" id="PF21249">
    <property type="entry name" value="GyrB_hook"/>
    <property type="match status" value="1"/>
</dbReference>
<feature type="binding site" evidence="11">
    <location>
        <position position="446"/>
    </location>
    <ligand>
        <name>Mg(2+)</name>
        <dbReference type="ChEBI" id="CHEBI:18420"/>
        <label>1</label>
        <note>catalytic</note>
    </ligand>
</feature>
<dbReference type="Gene3D" id="3.30.565.10">
    <property type="entry name" value="Histidine kinase-like ATPase, C-terminal domain"/>
    <property type="match status" value="1"/>
</dbReference>
<feature type="binding site" evidence="11">
    <location>
        <position position="520"/>
    </location>
    <ligand>
        <name>Mg(2+)</name>
        <dbReference type="ChEBI" id="CHEBI:18420"/>
        <label>2</label>
    </ligand>
</feature>
<dbReference type="PANTHER" id="PTHR45866:SF1">
    <property type="entry name" value="DNA GYRASE SUBUNIT B, MITOCHONDRIAL"/>
    <property type="match status" value="1"/>
</dbReference>
<comment type="function">
    <text evidence="11">A type II topoisomerase that negatively supercoils closed circular double-stranded (ds) DNA in an ATP-dependent manner to modulate DNA topology and maintain chromosomes in an underwound state. Negative supercoiling favors strand separation, and DNA replication, transcription, recombination and repair, all of which involve strand separation. Also able to catalyze the interconversion of other topological isomers of dsDNA rings, including catenanes and knotted rings. Type II topoisomerases break and join 2 DNA strands simultaneously in an ATP-dependent manner.</text>
</comment>
<dbReference type="Gene3D" id="3.40.50.670">
    <property type="match status" value="2"/>
</dbReference>
<keyword evidence="15" id="KW-1185">Reference proteome</keyword>
<evidence type="ECO:0000256" key="5">
    <source>
        <dbReference type="ARBA" id="ARBA00022741"/>
    </source>
</evidence>
<dbReference type="HAMAP" id="MF_01898">
    <property type="entry name" value="GyrB"/>
    <property type="match status" value="1"/>
</dbReference>
<evidence type="ECO:0000313" key="15">
    <source>
        <dbReference type="Proteomes" id="UP000321820"/>
    </source>
</evidence>
<dbReference type="InterPro" id="IPR013760">
    <property type="entry name" value="Topo_IIA-like_dom_sf"/>
</dbReference>
<evidence type="ECO:0000256" key="12">
    <source>
        <dbReference type="SAM" id="MobiDB-lite"/>
    </source>
</evidence>
<proteinExistence type="inferred from homology"/>
<feature type="domain" description="Toprim" evidence="13">
    <location>
        <begin position="440"/>
        <end position="555"/>
    </location>
</feature>
<protein>
    <recommendedName>
        <fullName evidence="11">DNA gyrase subunit B</fullName>
        <ecNumber evidence="11">5.6.2.2</ecNumber>
    </recommendedName>
</protein>
<keyword evidence="8 11" id="KW-0799">Topoisomerase</keyword>
<dbReference type="EC" id="5.6.2.2" evidence="11"/>
<evidence type="ECO:0000256" key="3">
    <source>
        <dbReference type="ARBA" id="ARBA00022490"/>
    </source>
</evidence>
<feature type="site" description="Interaction with DNA" evidence="11">
    <location>
        <position position="474"/>
    </location>
</feature>
<dbReference type="FunFam" id="3.30.565.10:FF:000002">
    <property type="entry name" value="DNA gyrase subunit B"/>
    <property type="match status" value="1"/>
</dbReference>
<evidence type="ECO:0000256" key="11">
    <source>
        <dbReference type="HAMAP-Rule" id="MF_01898"/>
    </source>
</evidence>
<dbReference type="SUPFAM" id="SSF56719">
    <property type="entry name" value="Type II DNA topoisomerase"/>
    <property type="match status" value="1"/>
</dbReference>
<comment type="similarity">
    <text evidence="2 11">Belongs to the type II topoisomerase GyrB family.</text>
</comment>
<dbReference type="FunFam" id="3.40.50.670:FF:000001">
    <property type="entry name" value="DNA topoisomerase 2"/>
    <property type="match status" value="1"/>
</dbReference>
<comment type="cofactor">
    <cofactor evidence="11">
        <name>Mg(2+)</name>
        <dbReference type="ChEBI" id="CHEBI:18420"/>
    </cofactor>
    <cofactor evidence="11">
        <name>Mn(2+)</name>
        <dbReference type="ChEBI" id="CHEBI:29035"/>
    </cofactor>
    <cofactor evidence="11">
        <name>Ca(2+)</name>
        <dbReference type="ChEBI" id="CHEBI:29108"/>
    </cofactor>
    <text evidence="11">Binds two Mg(2+) per subunit. The magnesium ions form salt bridges with both the protein and the DNA. Can also accept other divalent metal cations, such as Mn(2+) or Ca(2+).</text>
</comment>
<dbReference type="Proteomes" id="UP000321820">
    <property type="component" value="Chromosome"/>
</dbReference>
<dbReference type="Pfam" id="PF02518">
    <property type="entry name" value="HATPase_c"/>
    <property type="match status" value="1"/>
</dbReference>
<evidence type="ECO:0000256" key="10">
    <source>
        <dbReference type="ARBA" id="ARBA00023235"/>
    </source>
</evidence>